<sequence>MTELPAGDRASYRLLDILDGTHALRAEFRHRRFRPHFHDTYVIGATEQGAEIFEARGGRHVSPAGSLRLINPGEVHTGAPPRAGVWGYRCLYPSVSLMAGIAAELGRSAPPFFPDMVVPHPALAAMLLRALAGAEGPASRLGREARLRVALAQIVVAQGAERPEIPPMRRAPQAVERTRRFITDHLAQDIGLAEVAQAAGMSRFHLLRVFKAETGLTPFAFQAHARVVQARSLLGRGLSVKQTAAACGFVDRSHFARVFLAIVGVTPAAYRDAVAPTAQRVSKP</sequence>
<feature type="domain" description="HTH araC/xylS-type" evidence="5">
    <location>
        <begin position="176"/>
        <end position="273"/>
    </location>
</feature>
<dbReference type="SMART" id="SM00342">
    <property type="entry name" value="HTH_ARAC"/>
    <property type="match status" value="1"/>
</dbReference>
<keyword evidence="2" id="KW-0238">DNA-binding</keyword>
<evidence type="ECO:0000256" key="1">
    <source>
        <dbReference type="ARBA" id="ARBA00023015"/>
    </source>
</evidence>
<dbReference type="InterPro" id="IPR037923">
    <property type="entry name" value="HTH-like"/>
</dbReference>
<keyword evidence="7" id="KW-1185">Reference proteome</keyword>
<dbReference type="InterPro" id="IPR003313">
    <property type="entry name" value="AraC-bd"/>
</dbReference>
<dbReference type="InterPro" id="IPR018062">
    <property type="entry name" value="HTH_AraC-typ_CS"/>
</dbReference>
<dbReference type="Gene3D" id="1.10.10.60">
    <property type="entry name" value="Homeodomain-like"/>
    <property type="match status" value="2"/>
</dbReference>
<reference evidence="6" key="1">
    <citation type="journal article" date="2021" name="Front. Microbiol.">
        <title>Comprehensive Comparative Genomics and Phenotyping of Methylobacterium Species.</title>
        <authorList>
            <person name="Alessa O."/>
            <person name="Ogura Y."/>
            <person name="Fujitani Y."/>
            <person name="Takami H."/>
            <person name="Hayashi T."/>
            <person name="Sahin N."/>
            <person name="Tani A."/>
        </authorList>
    </citation>
    <scope>NUCLEOTIDE SEQUENCE</scope>
    <source>
        <strain evidence="6">DSM 17168</strain>
    </source>
</reference>
<accession>A0ABQ4SMS4</accession>
<dbReference type="InterPro" id="IPR050204">
    <property type="entry name" value="AraC_XylS_family_regulators"/>
</dbReference>
<dbReference type="PROSITE" id="PS01124">
    <property type="entry name" value="HTH_ARAC_FAMILY_2"/>
    <property type="match status" value="1"/>
</dbReference>
<evidence type="ECO:0000313" key="7">
    <source>
        <dbReference type="Proteomes" id="UP001055153"/>
    </source>
</evidence>
<keyword evidence="1" id="KW-0805">Transcription regulation</keyword>
<dbReference type="SUPFAM" id="SSF46689">
    <property type="entry name" value="Homeodomain-like"/>
    <property type="match status" value="2"/>
</dbReference>
<dbReference type="Pfam" id="PF12833">
    <property type="entry name" value="HTH_18"/>
    <property type="match status" value="1"/>
</dbReference>
<keyword evidence="3" id="KW-0010">Activator</keyword>
<evidence type="ECO:0000256" key="2">
    <source>
        <dbReference type="ARBA" id="ARBA00023125"/>
    </source>
</evidence>
<dbReference type="SUPFAM" id="SSF51215">
    <property type="entry name" value="Regulatory protein AraC"/>
    <property type="match status" value="1"/>
</dbReference>
<organism evidence="6 7">
    <name type="scientific">Methylobacterium isbiliense</name>
    <dbReference type="NCBI Taxonomy" id="315478"/>
    <lineage>
        <taxon>Bacteria</taxon>
        <taxon>Pseudomonadati</taxon>
        <taxon>Pseudomonadota</taxon>
        <taxon>Alphaproteobacteria</taxon>
        <taxon>Hyphomicrobiales</taxon>
        <taxon>Methylobacteriaceae</taxon>
        <taxon>Methylobacterium</taxon>
    </lineage>
</organism>
<dbReference type="Proteomes" id="UP001055153">
    <property type="component" value="Unassembled WGS sequence"/>
</dbReference>
<dbReference type="InterPro" id="IPR018060">
    <property type="entry name" value="HTH_AraC"/>
</dbReference>
<dbReference type="PANTHER" id="PTHR46796:SF2">
    <property type="entry name" value="TRANSCRIPTIONAL REGULATORY PROTEIN"/>
    <property type="match status" value="1"/>
</dbReference>
<evidence type="ECO:0000259" key="5">
    <source>
        <dbReference type="PROSITE" id="PS01124"/>
    </source>
</evidence>
<dbReference type="Pfam" id="PF02311">
    <property type="entry name" value="AraC_binding"/>
    <property type="match status" value="1"/>
</dbReference>
<evidence type="ECO:0000256" key="4">
    <source>
        <dbReference type="ARBA" id="ARBA00023163"/>
    </source>
</evidence>
<keyword evidence="4" id="KW-0804">Transcription</keyword>
<dbReference type="InterPro" id="IPR009057">
    <property type="entry name" value="Homeodomain-like_sf"/>
</dbReference>
<dbReference type="PANTHER" id="PTHR46796">
    <property type="entry name" value="HTH-TYPE TRANSCRIPTIONAL ACTIVATOR RHAS-RELATED"/>
    <property type="match status" value="1"/>
</dbReference>
<evidence type="ECO:0000313" key="6">
    <source>
        <dbReference type="EMBL" id="GJE03024.1"/>
    </source>
</evidence>
<dbReference type="PROSITE" id="PS00041">
    <property type="entry name" value="HTH_ARAC_FAMILY_1"/>
    <property type="match status" value="1"/>
</dbReference>
<proteinExistence type="predicted"/>
<evidence type="ECO:0000256" key="3">
    <source>
        <dbReference type="ARBA" id="ARBA00023159"/>
    </source>
</evidence>
<name>A0ABQ4SMS4_9HYPH</name>
<dbReference type="EMBL" id="BPQQ01000067">
    <property type="protein sequence ID" value="GJE03024.1"/>
    <property type="molecule type" value="Genomic_DNA"/>
</dbReference>
<comment type="caution">
    <text evidence="6">The sequence shown here is derived from an EMBL/GenBank/DDBJ whole genome shotgun (WGS) entry which is preliminary data.</text>
</comment>
<gene>
    <name evidence="6" type="primary">rhaS_6</name>
    <name evidence="6" type="ORF">GMJLKIPL_4975</name>
</gene>
<protein>
    <submittedName>
        <fullName evidence="6">HTH-type transcriptional activator RhaS</fullName>
    </submittedName>
</protein>
<reference evidence="6" key="2">
    <citation type="submission" date="2021-08" db="EMBL/GenBank/DDBJ databases">
        <authorList>
            <person name="Tani A."/>
            <person name="Ola A."/>
            <person name="Ogura Y."/>
            <person name="Katsura K."/>
            <person name="Hayashi T."/>
        </authorList>
    </citation>
    <scope>NUCLEOTIDE SEQUENCE</scope>
    <source>
        <strain evidence="6">DSM 17168</strain>
    </source>
</reference>
<dbReference type="RefSeq" id="WP_238240369.1">
    <property type="nucleotide sequence ID" value="NZ_BPQQ01000067.1"/>
</dbReference>